<sequence length="42" mass="4572">MGWFDSFWPSPPHSAGESPKLSFGITLFIEAQASISMPSTKT</sequence>
<evidence type="ECO:0000313" key="2">
    <source>
        <dbReference type="Proteomes" id="UP000002949"/>
    </source>
</evidence>
<evidence type="ECO:0000313" key="1">
    <source>
        <dbReference type="EMBL" id="EHH07863.1"/>
    </source>
</evidence>
<reference evidence="1 2" key="1">
    <citation type="journal article" date="2012" name="J. Bacteriol.">
        <title>Draft Genome Sequence of Plant Growth-Promoting Rhizobium Mesorhizobium amorphae, Isolated from Zinc-Lead Mine Tailings.</title>
        <authorList>
            <person name="Hao X."/>
            <person name="Lin Y."/>
            <person name="Johnstone L."/>
            <person name="Baltrus D.A."/>
            <person name="Miller S.J."/>
            <person name="Wei G."/>
            <person name="Rensing C."/>
        </authorList>
    </citation>
    <scope>NUCLEOTIDE SEQUENCE [LARGE SCALE GENOMIC DNA]</scope>
    <source>
        <strain evidence="1 2">CCNWGS0123</strain>
    </source>
</reference>
<proteinExistence type="predicted"/>
<gene>
    <name evidence="1" type="ORF">MEA186_26866</name>
</gene>
<protein>
    <submittedName>
        <fullName evidence="1">Uncharacterized protein</fullName>
    </submittedName>
</protein>
<dbReference type="AlphaFoldDB" id="G6YHA6"/>
<organism evidence="1 2">
    <name type="scientific">Mesorhizobium amorphae CCNWGS0123</name>
    <dbReference type="NCBI Taxonomy" id="1082933"/>
    <lineage>
        <taxon>Bacteria</taxon>
        <taxon>Pseudomonadati</taxon>
        <taxon>Pseudomonadota</taxon>
        <taxon>Alphaproteobacteria</taxon>
        <taxon>Hyphomicrobiales</taxon>
        <taxon>Phyllobacteriaceae</taxon>
        <taxon>Mesorhizobium</taxon>
    </lineage>
</organism>
<accession>G6YHA6</accession>
<name>G6YHA6_9HYPH</name>
<dbReference type="PATRIC" id="fig|1082933.3.peg.5218"/>
<dbReference type="Proteomes" id="UP000002949">
    <property type="component" value="Unassembled WGS sequence"/>
</dbReference>
<keyword evidence="2" id="KW-1185">Reference proteome</keyword>
<dbReference type="EMBL" id="AGSN01000184">
    <property type="protein sequence ID" value="EHH07863.1"/>
    <property type="molecule type" value="Genomic_DNA"/>
</dbReference>